<reference evidence="3" key="1">
    <citation type="journal article" date="2019" name="Int. J. Syst. Evol. Microbiol.">
        <title>The Global Catalogue of Microorganisms (GCM) 10K type strain sequencing project: providing services to taxonomists for standard genome sequencing and annotation.</title>
        <authorList>
            <consortium name="The Broad Institute Genomics Platform"/>
            <consortium name="The Broad Institute Genome Sequencing Center for Infectious Disease"/>
            <person name="Wu L."/>
            <person name="Ma J."/>
        </authorList>
    </citation>
    <scope>NUCLEOTIDE SEQUENCE [LARGE SCALE GENOMIC DNA]</scope>
    <source>
        <strain evidence="3">ICMP 19430</strain>
    </source>
</reference>
<comment type="caution">
    <text evidence="2">The sequence shown here is derived from an EMBL/GenBank/DDBJ whole genome shotgun (WGS) entry which is preliminary data.</text>
</comment>
<proteinExistence type="predicted"/>
<gene>
    <name evidence="2" type="ORF">ACFQS9_18860</name>
</gene>
<feature type="signal peptide" evidence="1">
    <location>
        <begin position="1"/>
        <end position="22"/>
    </location>
</feature>
<feature type="chain" id="PRO_5046007580" evidence="1">
    <location>
        <begin position="23"/>
        <end position="56"/>
    </location>
</feature>
<protein>
    <submittedName>
        <fullName evidence="2">Uncharacterized protein</fullName>
    </submittedName>
</protein>
<dbReference type="EMBL" id="JBHTCS010000022">
    <property type="protein sequence ID" value="MFC7449962.1"/>
    <property type="molecule type" value="Genomic_DNA"/>
</dbReference>
<evidence type="ECO:0000313" key="3">
    <source>
        <dbReference type="Proteomes" id="UP001596484"/>
    </source>
</evidence>
<organism evidence="2 3">
    <name type="scientific">Rhodococcus daqingensis</name>
    <dbReference type="NCBI Taxonomy" id="2479363"/>
    <lineage>
        <taxon>Bacteria</taxon>
        <taxon>Bacillati</taxon>
        <taxon>Actinomycetota</taxon>
        <taxon>Actinomycetes</taxon>
        <taxon>Mycobacteriales</taxon>
        <taxon>Nocardiaceae</taxon>
        <taxon>Rhodococcus</taxon>
    </lineage>
</organism>
<evidence type="ECO:0000256" key="1">
    <source>
        <dbReference type="SAM" id="SignalP"/>
    </source>
</evidence>
<dbReference type="RefSeq" id="WP_378407440.1">
    <property type="nucleotide sequence ID" value="NZ_JBHTCS010000022.1"/>
</dbReference>
<keyword evidence="1" id="KW-0732">Signal</keyword>
<accession>A0ABW2S1I2</accession>
<name>A0ABW2S1I2_9NOCA</name>
<evidence type="ECO:0000313" key="2">
    <source>
        <dbReference type="EMBL" id="MFC7449962.1"/>
    </source>
</evidence>
<sequence>MFTTIARAVAVTAVVLSVGALAAPTASAERRIIGGGSLEFCFVVPLPGSADIEWCV</sequence>
<keyword evidence="3" id="KW-1185">Reference proteome</keyword>
<dbReference type="Proteomes" id="UP001596484">
    <property type="component" value="Unassembled WGS sequence"/>
</dbReference>